<sequence length="141" mass="14367">MTIRAGEGIVINYDGAGSEIAVSTPQWFVAEITGTVAGSSPVNHKWKKKVPQKDGKTYEDANPSVIGDGTSNPAYLPALTSGDTSTAKASGLVFMRIRSTNDSGQCVYEIVGAAGGGAGIVSNVQCVGNVLRVTYSGGAGI</sequence>
<accession>A0A6J5P0Q7</accession>
<feature type="region of interest" description="Disordered" evidence="1">
    <location>
        <begin position="41"/>
        <end position="66"/>
    </location>
</feature>
<evidence type="ECO:0000256" key="1">
    <source>
        <dbReference type="SAM" id="MobiDB-lite"/>
    </source>
</evidence>
<evidence type="ECO:0000313" key="2">
    <source>
        <dbReference type="EMBL" id="CAB4165389.1"/>
    </source>
</evidence>
<name>A0A6J5P0Q7_9CAUD</name>
<gene>
    <name evidence="2" type="ORF">UFOVP822_43</name>
</gene>
<organism evidence="2">
    <name type="scientific">uncultured Caudovirales phage</name>
    <dbReference type="NCBI Taxonomy" id="2100421"/>
    <lineage>
        <taxon>Viruses</taxon>
        <taxon>Duplodnaviria</taxon>
        <taxon>Heunggongvirae</taxon>
        <taxon>Uroviricota</taxon>
        <taxon>Caudoviricetes</taxon>
        <taxon>Peduoviridae</taxon>
        <taxon>Maltschvirus</taxon>
        <taxon>Maltschvirus maltsch</taxon>
    </lineage>
</organism>
<protein>
    <submittedName>
        <fullName evidence="2">Uncharacterized protein</fullName>
    </submittedName>
</protein>
<reference evidence="2" key="1">
    <citation type="submission" date="2020-04" db="EMBL/GenBank/DDBJ databases">
        <authorList>
            <person name="Chiriac C."/>
            <person name="Salcher M."/>
            <person name="Ghai R."/>
            <person name="Kavagutti S V."/>
        </authorList>
    </citation>
    <scope>NUCLEOTIDE SEQUENCE</scope>
</reference>
<proteinExistence type="predicted"/>
<dbReference type="EMBL" id="LR796775">
    <property type="protein sequence ID" value="CAB4165389.1"/>
    <property type="molecule type" value="Genomic_DNA"/>
</dbReference>